<proteinExistence type="predicted"/>
<gene>
    <name evidence="1" type="ORF">EDM21_12690</name>
</gene>
<dbReference type="OrthoDB" id="2971804at2"/>
<keyword evidence="2" id="KW-1185">Reference proteome</keyword>
<comment type="caution">
    <text evidence="1">The sequence shown here is derived from an EMBL/GenBank/DDBJ whole genome shotgun (WGS) entry which is preliminary data.</text>
</comment>
<dbReference type="Proteomes" id="UP000490800">
    <property type="component" value="Unassembled WGS sequence"/>
</dbReference>
<dbReference type="InterPro" id="IPR010878">
    <property type="entry name" value="Gp111"/>
</dbReference>
<evidence type="ECO:0000313" key="2">
    <source>
        <dbReference type="Proteomes" id="UP000490800"/>
    </source>
</evidence>
<dbReference type="AlphaFoldDB" id="A0A7X3JZT0"/>
<sequence>MKMKNVMVRAWEIAKSAVVKFGGKVKEYFSQALTMAWKETKAPKYAEVELKPGNSKCKTWIAQIVGFHPVYKLSRKFLNNDTTDQYGYKIFFLNDGVYEYNNGKRRGFFRIVGGQEISINQDEAHAFVAATA</sequence>
<dbReference type="EMBL" id="RHLK01000006">
    <property type="protein sequence ID" value="MVP00370.1"/>
    <property type="molecule type" value="Genomic_DNA"/>
</dbReference>
<evidence type="ECO:0008006" key="3">
    <source>
        <dbReference type="Google" id="ProtNLM"/>
    </source>
</evidence>
<evidence type="ECO:0000313" key="1">
    <source>
        <dbReference type="EMBL" id="MVP00370.1"/>
    </source>
</evidence>
<dbReference type="Pfam" id="PF07410">
    <property type="entry name" value="Phage_Gp111"/>
    <property type="match status" value="1"/>
</dbReference>
<protein>
    <recommendedName>
        <fullName evidence="3">Phage protein</fullName>
    </recommendedName>
</protein>
<name>A0A7X3JZT0_9BACL</name>
<reference evidence="1 2" key="1">
    <citation type="journal article" date="2019" name="Microorganisms">
        <title>Paenibacillus lutrae sp. nov., A Chitinolytic Species Isolated from A River Otter in Castril Natural Park, Granada, Spain.</title>
        <authorList>
            <person name="Rodriguez M."/>
            <person name="Reina J.C."/>
            <person name="Bejar V."/>
            <person name="Llamas I."/>
        </authorList>
    </citation>
    <scope>NUCLEOTIDE SEQUENCE [LARGE SCALE GENOMIC DNA]</scope>
    <source>
        <strain evidence="1 2">N10</strain>
    </source>
</reference>
<accession>A0A7X3JZT0</accession>
<organism evidence="1 2">
    <name type="scientific">Paenibacillus lutrae</name>
    <dbReference type="NCBI Taxonomy" id="2078573"/>
    <lineage>
        <taxon>Bacteria</taxon>
        <taxon>Bacillati</taxon>
        <taxon>Bacillota</taxon>
        <taxon>Bacilli</taxon>
        <taxon>Bacillales</taxon>
        <taxon>Paenibacillaceae</taxon>
        <taxon>Paenibacillus</taxon>
    </lineage>
</organism>